<dbReference type="Proteomes" id="UP000541444">
    <property type="component" value="Unassembled WGS sequence"/>
</dbReference>
<organism evidence="1 2">
    <name type="scientific">Kingdonia uniflora</name>
    <dbReference type="NCBI Taxonomy" id="39325"/>
    <lineage>
        <taxon>Eukaryota</taxon>
        <taxon>Viridiplantae</taxon>
        <taxon>Streptophyta</taxon>
        <taxon>Embryophyta</taxon>
        <taxon>Tracheophyta</taxon>
        <taxon>Spermatophyta</taxon>
        <taxon>Magnoliopsida</taxon>
        <taxon>Ranunculales</taxon>
        <taxon>Circaeasteraceae</taxon>
        <taxon>Kingdonia</taxon>
    </lineage>
</organism>
<gene>
    <name evidence="1" type="ORF">GIB67_024912</name>
</gene>
<protein>
    <submittedName>
        <fullName evidence="1">Uncharacterized protein</fullName>
    </submittedName>
</protein>
<proteinExistence type="predicted"/>
<comment type="caution">
    <text evidence="1">The sequence shown here is derived from an EMBL/GenBank/DDBJ whole genome shotgun (WGS) entry which is preliminary data.</text>
</comment>
<evidence type="ECO:0000313" key="2">
    <source>
        <dbReference type="Proteomes" id="UP000541444"/>
    </source>
</evidence>
<dbReference type="EMBL" id="JACGCM010000440">
    <property type="protein sequence ID" value="KAF6172290.1"/>
    <property type="molecule type" value="Genomic_DNA"/>
</dbReference>
<evidence type="ECO:0000313" key="1">
    <source>
        <dbReference type="EMBL" id="KAF6172290.1"/>
    </source>
</evidence>
<reference evidence="1 2" key="1">
    <citation type="journal article" date="2020" name="IScience">
        <title>Genome Sequencing of the Endangered Kingdonia uniflora (Circaeasteraceae, Ranunculales) Reveals Potential Mechanisms of Evolutionary Specialization.</title>
        <authorList>
            <person name="Sun Y."/>
            <person name="Deng T."/>
            <person name="Zhang A."/>
            <person name="Moore M.J."/>
            <person name="Landis J.B."/>
            <person name="Lin N."/>
            <person name="Zhang H."/>
            <person name="Zhang X."/>
            <person name="Huang J."/>
            <person name="Zhang X."/>
            <person name="Sun H."/>
            <person name="Wang H."/>
        </authorList>
    </citation>
    <scope>NUCLEOTIDE SEQUENCE [LARGE SCALE GENOMIC DNA]</scope>
    <source>
        <strain evidence="1">TB1705</strain>
        <tissue evidence="1">Leaf</tissue>
    </source>
</reference>
<accession>A0A7J7NYX0</accession>
<sequence>MSHISYRLDMKSLKIPLRSQPFALREEYSHNLQEPSRMIYVTYLPPPRHKILRKKYIYYPICFTSRGGDPLNLHDDNYNPRKEYNIAIFYIELIFFS</sequence>
<name>A0A7J7NYX0_9MAGN</name>
<dbReference type="AlphaFoldDB" id="A0A7J7NYX0"/>
<keyword evidence="2" id="KW-1185">Reference proteome</keyword>